<proteinExistence type="predicted"/>
<name>A0A015NBV6_RHIIW</name>
<keyword evidence="3" id="KW-1185">Reference proteome</keyword>
<dbReference type="AlphaFoldDB" id="A0A015NBV6"/>
<dbReference type="EMBL" id="JEMT01011930">
    <property type="protein sequence ID" value="EXX76648.1"/>
    <property type="molecule type" value="Genomic_DNA"/>
</dbReference>
<protein>
    <submittedName>
        <fullName evidence="2">Uncharacterized protein</fullName>
    </submittedName>
</protein>
<dbReference type="Proteomes" id="UP000022910">
    <property type="component" value="Unassembled WGS sequence"/>
</dbReference>
<gene>
    <name evidence="2" type="ORF">RirG_031180</name>
</gene>
<feature type="compositionally biased region" description="Polar residues" evidence="1">
    <location>
        <begin position="25"/>
        <end position="43"/>
    </location>
</feature>
<feature type="compositionally biased region" description="Basic and acidic residues" evidence="1">
    <location>
        <begin position="44"/>
        <end position="61"/>
    </location>
</feature>
<evidence type="ECO:0000256" key="1">
    <source>
        <dbReference type="SAM" id="MobiDB-lite"/>
    </source>
</evidence>
<feature type="region of interest" description="Disordered" evidence="1">
    <location>
        <begin position="24"/>
        <end position="61"/>
    </location>
</feature>
<comment type="caution">
    <text evidence="2">The sequence shown here is derived from an EMBL/GenBank/DDBJ whole genome shotgun (WGS) entry which is preliminary data.</text>
</comment>
<organism evidence="2 3">
    <name type="scientific">Rhizophagus irregularis (strain DAOM 197198w)</name>
    <name type="common">Glomus intraradices</name>
    <dbReference type="NCBI Taxonomy" id="1432141"/>
    <lineage>
        <taxon>Eukaryota</taxon>
        <taxon>Fungi</taxon>
        <taxon>Fungi incertae sedis</taxon>
        <taxon>Mucoromycota</taxon>
        <taxon>Glomeromycotina</taxon>
        <taxon>Glomeromycetes</taxon>
        <taxon>Glomerales</taxon>
        <taxon>Glomeraceae</taxon>
        <taxon>Rhizophagus</taxon>
    </lineage>
</organism>
<evidence type="ECO:0000313" key="3">
    <source>
        <dbReference type="Proteomes" id="UP000022910"/>
    </source>
</evidence>
<evidence type="ECO:0000313" key="2">
    <source>
        <dbReference type="EMBL" id="EXX76648.1"/>
    </source>
</evidence>
<dbReference type="HOGENOM" id="CLU_2923883_0_0_1"/>
<accession>A0A015NBV6</accession>
<reference evidence="2 3" key="1">
    <citation type="submission" date="2014-02" db="EMBL/GenBank/DDBJ databases">
        <title>Single nucleus genome sequencing reveals high similarity among nuclei of an endomycorrhizal fungus.</title>
        <authorList>
            <person name="Lin K."/>
            <person name="Geurts R."/>
            <person name="Zhang Z."/>
            <person name="Limpens E."/>
            <person name="Saunders D.G."/>
            <person name="Mu D."/>
            <person name="Pang E."/>
            <person name="Cao H."/>
            <person name="Cha H."/>
            <person name="Lin T."/>
            <person name="Zhou Q."/>
            <person name="Shang Y."/>
            <person name="Li Y."/>
            <person name="Ivanov S."/>
            <person name="Sharma T."/>
            <person name="Velzen R.V."/>
            <person name="Ruijter N.D."/>
            <person name="Aanen D.K."/>
            <person name="Win J."/>
            <person name="Kamoun S."/>
            <person name="Bisseling T."/>
            <person name="Huang S."/>
        </authorList>
    </citation>
    <scope>NUCLEOTIDE SEQUENCE [LARGE SCALE GENOMIC DNA]</scope>
    <source>
        <strain evidence="3">DAOM197198w</strain>
    </source>
</reference>
<sequence length="61" mass="6996">MSNSIEAEFVQNLKEEIIKDIKQEMAQSSESTSQFNVSSSSINVDKKYNRLNETRNPKSKN</sequence>